<proteinExistence type="inferred from homology"/>
<evidence type="ECO:0000256" key="7">
    <source>
        <dbReference type="ARBA" id="ARBA00023235"/>
    </source>
</evidence>
<evidence type="ECO:0000259" key="8">
    <source>
        <dbReference type="Pfam" id="PF00697"/>
    </source>
</evidence>
<dbReference type="EC" id="5.3.1.24" evidence="3"/>
<feature type="domain" description="N-(5'phosphoribosyl) anthranilate isomerase (PRAI)" evidence="8">
    <location>
        <begin position="39"/>
        <end position="240"/>
    </location>
</feature>
<sequence length="256" mass="25767">MASVHPTRCSAARRSPAATAAAAAATGDLPLAPQQPVIKVCGVTNAEDADAAAAAGASLIGMILWPRAKRSISPAVARQIGAAARAHDAEPVAVFVDEDAATIERVCDEAGVRIAQLHGDGARAALPHLPAHLAAVYVMHADLAGQLQTQPPPPGCRQPHWIIVDSLQGGSGQAFDWAQLRQQAAGFAPLASHGWLLAGGLTPDSVAEAIATAGPTGVDVSSGVCGPDGLKKDLGKVQAYCSRATAAFAAAGAPAR</sequence>
<dbReference type="InterPro" id="IPR044643">
    <property type="entry name" value="TrpF_fam"/>
</dbReference>
<keyword evidence="7" id="KW-0413">Isomerase</keyword>
<dbReference type="AlphaFoldDB" id="A0A2P6U4T5"/>
<dbReference type="SUPFAM" id="SSF51366">
    <property type="entry name" value="Ribulose-phoshate binding barrel"/>
    <property type="match status" value="1"/>
</dbReference>
<dbReference type="GO" id="GO:0000162">
    <property type="term" value="P:L-tryptophan biosynthetic process"/>
    <property type="evidence" value="ECO:0007669"/>
    <property type="project" value="UniProtKB-UniPathway"/>
</dbReference>
<evidence type="ECO:0000256" key="6">
    <source>
        <dbReference type="ARBA" id="ARBA00023141"/>
    </source>
</evidence>
<evidence type="ECO:0000313" key="10">
    <source>
        <dbReference type="Proteomes" id="UP000239899"/>
    </source>
</evidence>
<comment type="caution">
    <text evidence="9">The sequence shown here is derived from an EMBL/GenBank/DDBJ whole genome shotgun (WGS) entry which is preliminary data.</text>
</comment>
<dbReference type="InterPro" id="IPR011060">
    <property type="entry name" value="RibuloseP-bd_barrel"/>
</dbReference>
<evidence type="ECO:0000256" key="3">
    <source>
        <dbReference type="ARBA" id="ARBA00012572"/>
    </source>
</evidence>
<comment type="similarity">
    <text evidence="2">Belongs to the TrpF family.</text>
</comment>
<dbReference type="HAMAP" id="MF_00135">
    <property type="entry name" value="PRAI"/>
    <property type="match status" value="1"/>
</dbReference>
<accession>A0A2P6U4T5</accession>
<evidence type="ECO:0000256" key="4">
    <source>
        <dbReference type="ARBA" id="ARBA00022605"/>
    </source>
</evidence>
<dbReference type="PANTHER" id="PTHR42894">
    <property type="entry name" value="N-(5'-PHOSPHORIBOSYL)ANTHRANILATE ISOMERASE"/>
    <property type="match status" value="1"/>
</dbReference>
<evidence type="ECO:0000256" key="2">
    <source>
        <dbReference type="ARBA" id="ARBA00007571"/>
    </source>
</evidence>
<comment type="pathway">
    <text evidence="1">Amino-acid biosynthesis; L-tryptophan biosynthesis; L-tryptophan from chorismate: step 3/5.</text>
</comment>
<dbReference type="CDD" id="cd00405">
    <property type="entry name" value="PRAI"/>
    <property type="match status" value="1"/>
</dbReference>
<dbReference type="GO" id="GO:0004640">
    <property type="term" value="F:phosphoribosylanthranilate isomerase activity"/>
    <property type="evidence" value="ECO:0007669"/>
    <property type="project" value="UniProtKB-EC"/>
</dbReference>
<dbReference type="OrthoDB" id="524799at2759"/>
<organism evidence="9 10">
    <name type="scientific">Chlorella sorokiniana</name>
    <name type="common">Freshwater green alga</name>
    <dbReference type="NCBI Taxonomy" id="3076"/>
    <lineage>
        <taxon>Eukaryota</taxon>
        <taxon>Viridiplantae</taxon>
        <taxon>Chlorophyta</taxon>
        <taxon>core chlorophytes</taxon>
        <taxon>Trebouxiophyceae</taxon>
        <taxon>Chlorellales</taxon>
        <taxon>Chlorellaceae</taxon>
        <taxon>Chlorella clade</taxon>
        <taxon>Chlorella</taxon>
    </lineage>
</organism>
<dbReference type="InterPro" id="IPR001240">
    <property type="entry name" value="PRAI_dom"/>
</dbReference>
<dbReference type="InterPro" id="IPR013785">
    <property type="entry name" value="Aldolase_TIM"/>
</dbReference>
<protein>
    <recommendedName>
        <fullName evidence="3">phosphoribosylanthranilate isomerase</fullName>
        <ecNumber evidence="3">5.3.1.24</ecNumber>
    </recommendedName>
</protein>
<keyword evidence="10" id="KW-1185">Reference proteome</keyword>
<keyword evidence="4" id="KW-0028">Amino-acid biosynthesis</keyword>
<reference evidence="9 10" key="1">
    <citation type="journal article" date="2018" name="Plant J.">
        <title>Genome sequences of Chlorella sorokiniana UTEX 1602 and Micractinium conductrix SAG 241.80: implications to maltose excretion by a green alga.</title>
        <authorList>
            <person name="Arriola M.B."/>
            <person name="Velmurugan N."/>
            <person name="Zhang Y."/>
            <person name="Plunkett M.H."/>
            <person name="Hondzo H."/>
            <person name="Barney B.M."/>
        </authorList>
    </citation>
    <scope>NUCLEOTIDE SEQUENCE [LARGE SCALE GENOMIC DNA]</scope>
    <source>
        <strain evidence="10">UTEX 1602</strain>
    </source>
</reference>
<dbReference type="STRING" id="3076.A0A2P6U4T5"/>
<gene>
    <name evidence="9" type="ORF">C2E21_0690</name>
</gene>
<keyword evidence="6" id="KW-0057">Aromatic amino acid biosynthesis</keyword>
<dbReference type="Gene3D" id="3.20.20.70">
    <property type="entry name" value="Aldolase class I"/>
    <property type="match status" value="1"/>
</dbReference>
<dbReference type="PANTHER" id="PTHR42894:SF1">
    <property type="entry name" value="N-(5'-PHOSPHORIBOSYL)ANTHRANILATE ISOMERASE"/>
    <property type="match status" value="1"/>
</dbReference>
<evidence type="ECO:0000313" key="9">
    <source>
        <dbReference type="EMBL" id="PRW61333.1"/>
    </source>
</evidence>
<dbReference type="Pfam" id="PF00697">
    <property type="entry name" value="PRAI"/>
    <property type="match status" value="1"/>
</dbReference>
<dbReference type="EMBL" id="LHPG02000001">
    <property type="protein sequence ID" value="PRW61333.1"/>
    <property type="molecule type" value="Genomic_DNA"/>
</dbReference>
<evidence type="ECO:0000256" key="1">
    <source>
        <dbReference type="ARBA" id="ARBA00004664"/>
    </source>
</evidence>
<dbReference type="UniPathway" id="UPA00035">
    <property type="reaction ID" value="UER00042"/>
</dbReference>
<name>A0A2P6U4T5_CHLSO</name>
<keyword evidence="5" id="KW-0822">Tryptophan biosynthesis</keyword>
<dbReference type="Proteomes" id="UP000239899">
    <property type="component" value="Unassembled WGS sequence"/>
</dbReference>
<evidence type="ECO:0000256" key="5">
    <source>
        <dbReference type="ARBA" id="ARBA00022822"/>
    </source>
</evidence>